<gene>
    <name evidence="2" type="ORF">BCR44DRAFT_58812</name>
</gene>
<dbReference type="EMBL" id="MCFL01000060">
    <property type="protein sequence ID" value="ORZ31447.1"/>
    <property type="molecule type" value="Genomic_DNA"/>
</dbReference>
<comment type="caution">
    <text evidence="2">The sequence shown here is derived from an EMBL/GenBank/DDBJ whole genome shotgun (WGS) entry which is preliminary data.</text>
</comment>
<dbReference type="AlphaFoldDB" id="A0A1Y2HA39"/>
<dbReference type="InterPro" id="IPR049192">
    <property type="entry name" value="DUF4246_C"/>
</dbReference>
<evidence type="ECO:0000313" key="2">
    <source>
        <dbReference type="EMBL" id="ORZ31447.1"/>
    </source>
</evidence>
<name>A0A1Y2HA39_9FUNG</name>
<dbReference type="OrthoDB" id="415532at2759"/>
<accession>A0A1Y2HA39</accession>
<dbReference type="Proteomes" id="UP000193411">
    <property type="component" value="Unassembled WGS sequence"/>
</dbReference>
<dbReference type="PANTHER" id="PTHR33119">
    <property type="entry name" value="IFI3P"/>
    <property type="match status" value="1"/>
</dbReference>
<dbReference type="Pfam" id="PF14033">
    <property type="entry name" value="DUF4246"/>
    <property type="match status" value="1"/>
</dbReference>
<proteinExistence type="predicted"/>
<keyword evidence="3" id="KW-1185">Reference proteome</keyword>
<dbReference type="InterPro" id="IPR025340">
    <property type="entry name" value="DUF4246"/>
</dbReference>
<organism evidence="2 3">
    <name type="scientific">Catenaria anguillulae PL171</name>
    <dbReference type="NCBI Taxonomy" id="765915"/>
    <lineage>
        <taxon>Eukaryota</taxon>
        <taxon>Fungi</taxon>
        <taxon>Fungi incertae sedis</taxon>
        <taxon>Blastocladiomycota</taxon>
        <taxon>Blastocladiomycetes</taxon>
        <taxon>Blastocladiales</taxon>
        <taxon>Catenariaceae</taxon>
        <taxon>Catenaria</taxon>
    </lineage>
</organism>
<reference evidence="2 3" key="1">
    <citation type="submission" date="2016-07" db="EMBL/GenBank/DDBJ databases">
        <title>Pervasive Adenine N6-methylation of Active Genes in Fungi.</title>
        <authorList>
            <consortium name="DOE Joint Genome Institute"/>
            <person name="Mondo S.J."/>
            <person name="Dannebaum R.O."/>
            <person name="Kuo R.C."/>
            <person name="Labutti K."/>
            <person name="Haridas S."/>
            <person name="Kuo A."/>
            <person name="Salamov A."/>
            <person name="Ahrendt S.R."/>
            <person name="Lipzen A."/>
            <person name="Sullivan W."/>
            <person name="Andreopoulos W.B."/>
            <person name="Clum A."/>
            <person name="Lindquist E."/>
            <person name="Daum C."/>
            <person name="Ramamoorthy G.K."/>
            <person name="Gryganskyi A."/>
            <person name="Culley D."/>
            <person name="Magnuson J.K."/>
            <person name="James T.Y."/>
            <person name="O'Malley M.A."/>
            <person name="Stajich J.E."/>
            <person name="Spatafora J.W."/>
            <person name="Visel A."/>
            <person name="Grigoriev I.V."/>
        </authorList>
    </citation>
    <scope>NUCLEOTIDE SEQUENCE [LARGE SCALE GENOMIC DNA]</scope>
    <source>
        <strain evidence="2 3">PL171</strain>
    </source>
</reference>
<sequence>MELVSRIVICDMDAALYLFNREYSMFLDDVPSLLSIPVHQVDSLAVYTIGNNPDISKVYTKLSARYSQVSECDYTILGLVTQVPTVLLHSQRLRNFTLYRSHALFDDLDISNFLSHAHNLCSISLLGEGRFSLDWTQKTHGPFHSVHLTRLTLDYASSAGTVTSAPSQLAPFRIPNLKSLLVSFHIAHMLFCVQYLDDLFPTPTPTSATAFPKLTDLTLVDIRVKHDPIQYNHLSGGRYDGIAPFPTLPLLHMPRLTRLIVPSEHRTCAFSQTLSYAQLIQMTAEATMLQVLRLPSVIELTGCPNPPESGQDHAHRPVWPSIEFLEVNWRIMDRVGECVKFPHAKWRCQGKGSVTTHEGHAVVFPNLGLYQHKVASFELKDKSRPGYRKIVALFLVDPEWYDQVWSTALVPLQQADWVAREEAKGHKDMSSAVGMSLYG</sequence>
<dbReference type="PANTHER" id="PTHR33119:SF1">
    <property type="entry name" value="FE2OG DIOXYGENASE DOMAIN-CONTAINING PROTEIN"/>
    <property type="match status" value="1"/>
</dbReference>
<evidence type="ECO:0000259" key="1">
    <source>
        <dbReference type="Pfam" id="PF14033"/>
    </source>
</evidence>
<evidence type="ECO:0000313" key="3">
    <source>
        <dbReference type="Proteomes" id="UP000193411"/>
    </source>
</evidence>
<protein>
    <recommendedName>
        <fullName evidence="1">DUF4246 domain-containing protein</fullName>
    </recommendedName>
</protein>
<feature type="domain" description="DUF4246" evidence="1">
    <location>
        <begin position="347"/>
        <end position="420"/>
    </location>
</feature>